<dbReference type="RefSeq" id="WP_059427464.1">
    <property type="nucleotide sequence ID" value="NZ_FAUV01000002.1"/>
</dbReference>
<accession>A0A0S4RWV1</accession>
<dbReference type="EMBL" id="FAVB01000002">
    <property type="protein sequence ID" value="CUU78556.1"/>
    <property type="molecule type" value="Genomic_DNA"/>
</dbReference>
<evidence type="ECO:0000313" key="9">
    <source>
        <dbReference type="Proteomes" id="UP000052237"/>
    </source>
</evidence>
<keyword evidence="5 6" id="KW-0472">Membrane</keyword>
<dbReference type="PANTHER" id="PTHR47371">
    <property type="entry name" value="LIPOTEICHOIC ACID SYNTHASE"/>
    <property type="match status" value="1"/>
</dbReference>
<protein>
    <submittedName>
        <fullName evidence="8">Phosphoglycerol transferase</fullName>
    </submittedName>
</protein>
<evidence type="ECO:0000256" key="1">
    <source>
        <dbReference type="ARBA" id="ARBA00004651"/>
    </source>
</evidence>
<feature type="transmembrane region" description="Helical" evidence="6">
    <location>
        <begin position="29"/>
        <end position="48"/>
    </location>
</feature>
<evidence type="ECO:0000256" key="5">
    <source>
        <dbReference type="ARBA" id="ARBA00023136"/>
    </source>
</evidence>
<keyword evidence="4 6" id="KW-1133">Transmembrane helix</keyword>
<gene>
    <name evidence="8" type="ORF">ERS686654_00980</name>
</gene>
<sequence length="549" mass="64218">MKYVSYVLTFAFFVFAMVLIARFKVTPVAIIFTALQFGILFLAMFALSGQWLRSVNFASTLLVCVYYISNLTYHYYKKPLFSSDFLLFFDTENWGIILEYKELIFIILLYILVLLFGIFAYRDTKRASIKFRIISIFGLVCLIFSNCILIRQKFIMENWLKTFPEAKEINMNLAMSLVNMSYQAPYFDDSYPYFEDKMSRVRPYKVSNLKPNLVLWLQESTVDVTYYKGDLKQVDMFKGDDFKFKSLARVHTFGGETFKSEFEILTGLSVNDFGVNSSTVFYNVTEHLSHSLPKMLKEHGYYVISLNPLVPKYFNVYNAYKDLGVDKYFHPYDLECGKEFKNGDSYKNLWKISSKKLGECVKEIYNKYKDKEPLFIYATTIDEHVPYDRASKVEYGLDKFYPKDQALVLSDYYKRQIDLSDATLDFDKFMKNTNKPYVFAYFGDHHGILGLKENDLLLPHKNPFFITGFYTKGSEEIQKLATTELSELGLNTSVLLELMQIKPNKYFEAIYTMRKLCGAVETCKDKNLTKSYKSYIYDYLKVASQNSNR</sequence>
<keyword evidence="9" id="KW-1185">Reference proteome</keyword>
<dbReference type="Gene3D" id="3.40.720.10">
    <property type="entry name" value="Alkaline Phosphatase, subunit A"/>
    <property type="match status" value="1"/>
</dbReference>
<feature type="transmembrane region" description="Helical" evidence="6">
    <location>
        <begin position="103"/>
        <end position="121"/>
    </location>
</feature>
<dbReference type="Proteomes" id="UP000052237">
    <property type="component" value="Unassembled WGS sequence"/>
</dbReference>
<proteinExistence type="predicted"/>
<dbReference type="InterPro" id="IPR000917">
    <property type="entry name" value="Sulfatase_N"/>
</dbReference>
<evidence type="ECO:0000256" key="3">
    <source>
        <dbReference type="ARBA" id="ARBA00022692"/>
    </source>
</evidence>
<dbReference type="GO" id="GO:0005886">
    <property type="term" value="C:plasma membrane"/>
    <property type="evidence" value="ECO:0007669"/>
    <property type="project" value="UniProtKB-SubCell"/>
</dbReference>
<feature type="transmembrane region" description="Helical" evidence="6">
    <location>
        <begin position="55"/>
        <end position="76"/>
    </location>
</feature>
<feature type="transmembrane region" description="Helical" evidence="6">
    <location>
        <begin position="133"/>
        <end position="151"/>
    </location>
</feature>
<keyword evidence="2" id="KW-1003">Cell membrane</keyword>
<evidence type="ECO:0000256" key="2">
    <source>
        <dbReference type="ARBA" id="ARBA00022475"/>
    </source>
</evidence>
<evidence type="ECO:0000256" key="4">
    <source>
        <dbReference type="ARBA" id="ARBA00022989"/>
    </source>
</evidence>
<evidence type="ECO:0000256" key="6">
    <source>
        <dbReference type="SAM" id="Phobius"/>
    </source>
</evidence>
<evidence type="ECO:0000259" key="7">
    <source>
        <dbReference type="Pfam" id="PF00884"/>
    </source>
</evidence>
<comment type="subcellular location">
    <subcellularLocation>
        <location evidence="1">Cell membrane</location>
        <topology evidence="1">Multi-pass membrane protein</topology>
    </subcellularLocation>
</comment>
<dbReference type="PANTHER" id="PTHR47371:SF3">
    <property type="entry name" value="PHOSPHOGLYCEROL TRANSFERASE I"/>
    <property type="match status" value="1"/>
</dbReference>
<name>A0A0S4RWV1_CAMHY</name>
<organism evidence="8 9">
    <name type="scientific">Campylobacter hyointestinalis subsp. hyointestinalis</name>
    <dbReference type="NCBI Taxonomy" id="91352"/>
    <lineage>
        <taxon>Bacteria</taxon>
        <taxon>Pseudomonadati</taxon>
        <taxon>Campylobacterota</taxon>
        <taxon>Epsilonproteobacteria</taxon>
        <taxon>Campylobacterales</taxon>
        <taxon>Campylobacteraceae</taxon>
        <taxon>Campylobacter</taxon>
    </lineage>
</organism>
<comment type="caution">
    <text evidence="8">The sequence shown here is derived from an EMBL/GenBank/DDBJ whole genome shotgun (WGS) entry which is preliminary data.</text>
</comment>
<evidence type="ECO:0000313" key="8">
    <source>
        <dbReference type="EMBL" id="CUU78556.1"/>
    </source>
</evidence>
<keyword evidence="3 6" id="KW-0812">Transmembrane</keyword>
<dbReference type="Pfam" id="PF00884">
    <property type="entry name" value="Sulfatase"/>
    <property type="match status" value="1"/>
</dbReference>
<dbReference type="GO" id="GO:0016740">
    <property type="term" value="F:transferase activity"/>
    <property type="evidence" value="ECO:0007669"/>
    <property type="project" value="UniProtKB-KW"/>
</dbReference>
<dbReference type="InterPro" id="IPR050448">
    <property type="entry name" value="OpgB/LTA_synthase_biosynth"/>
</dbReference>
<keyword evidence="8" id="KW-0808">Transferase</keyword>
<feature type="transmembrane region" description="Helical" evidence="6">
    <location>
        <begin position="7"/>
        <end position="23"/>
    </location>
</feature>
<dbReference type="AlphaFoldDB" id="A0A0S4RWV1"/>
<feature type="domain" description="Sulfatase N-terminal" evidence="7">
    <location>
        <begin position="249"/>
        <end position="466"/>
    </location>
</feature>
<reference evidence="8 9" key="1">
    <citation type="submission" date="2015-11" db="EMBL/GenBank/DDBJ databases">
        <authorList>
            <consortium name="Pathogen Informatics"/>
        </authorList>
    </citation>
    <scope>NUCLEOTIDE SEQUENCE [LARGE SCALE GENOMIC DNA]</scope>
    <source>
        <strain evidence="8 9">006A-0059</strain>
    </source>
</reference>
<dbReference type="SUPFAM" id="SSF53649">
    <property type="entry name" value="Alkaline phosphatase-like"/>
    <property type="match status" value="1"/>
</dbReference>
<dbReference type="InterPro" id="IPR017850">
    <property type="entry name" value="Alkaline_phosphatase_core_sf"/>
</dbReference>